<accession>A0A3P7KLX3</accession>
<protein>
    <recommendedName>
        <fullName evidence="2">RING-type E3 ubiquitin transferase</fullName>
        <ecNumber evidence="2">2.3.2.27</ecNumber>
    </recommendedName>
</protein>
<evidence type="ECO:0000256" key="5">
    <source>
        <dbReference type="ARBA" id="ARBA00022771"/>
    </source>
</evidence>
<keyword evidence="4" id="KW-0479">Metal-binding</keyword>
<evidence type="ECO:0000256" key="1">
    <source>
        <dbReference type="ARBA" id="ARBA00000900"/>
    </source>
</evidence>
<dbReference type="OrthoDB" id="10067217at2759"/>
<dbReference type="GO" id="GO:0000209">
    <property type="term" value="P:protein polyubiquitination"/>
    <property type="evidence" value="ECO:0007669"/>
    <property type="project" value="TreeGrafter"/>
</dbReference>
<feature type="domain" description="Roquin 1/2-like ROQ" evidence="8">
    <location>
        <begin position="157"/>
        <end position="243"/>
    </location>
</feature>
<sequence>MQVFDAKRLPINLACGHTICRPCLQKRNISDCPLDQTITSISFEKLPINLALLSVLPGLSEEKSKMNSDASEEYKYIESILTKLASYLHPTECTLGGSVWSDELSRAMQRKLISLLCYQLMDFKGRQLALKAARALAERAVSEIIIYHQDNTSLSSNLWSAVRSKGCQFLGPAMQEEILKLILLTLSEGFSMSRKTLTLYIVETLRDDYPQVSKTCVGHVLQLLYRASCFNVLKREGGSSLMQLKVQFRNYDALRRVHDTQIVQVAFEQGLRLSLDQWSSLLYGDQNHRSYMQSIINKLQSSKSWKQQVSDLKAAIKYSSERESLIPVIEHFKRFADFEPSHGEFF</sequence>
<dbReference type="GO" id="GO:0010494">
    <property type="term" value="C:cytoplasmic stress granule"/>
    <property type="evidence" value="ECO:0007669"/>
    <property type="project" value="TreeGrafter"/>
</dbReference>
<keyword evidence="10" id="KW-1185">Reference proteome</keyword>
<dbReference type="EC" id="2.3.2.27" evidence="2"/>
<reference evidence="9 10" key="1">
    <citation type="submission" date="2018-11" db="EMBL/GenBank/DDBJ databases">
        <authorList>
            <consortium name="Pathogen Informatics"/>
        </authorList>
    </citation>
    <scope>NUCLEOTIDE SEQUENCE [LARGE SCALE GENOMIC DNA]</scope>
</reference>
<dbReference type="SUPFAM" id="SSF57850">
    <property type="entry name" value="RING/U-box"/>
    <property type="match status" value="1"/>
</dbReference>
<dbReference type="GO" id="GO:0006511">
    <property type="term" value="P:ubiquitin-dependent protein catabolic process"/>
    <property type="evidence" value="ECO:0007669"/>
    <property type="project" value="TreeGrafter"/>
</dbReference>
<dbReference type="GO" id="GO:0008270">
    <property type="term" value="F:zinc ion binding"/>
    <property type="evidence" value="ECO:0007669"/>
    <property type="project" value="UniProtKB-KW"/>
</dbReference>
<dbReference type="InterPro" id="IPR013083">
    <property type="entry name" value="Znf_RING/FYVE/PHD"/>
</dbReference>
<evidence type="ECO:0000259" key="7">
    <source>
        <dbReference type="Pfam" id="PF18386"/>
    </source>
</evidence>
<dbReference type="InterPro" id="IPR041523">
    <property type="entry name" value="ROQ_II"/>
</dbReference>
<comment type="catalytic activity">
    <reaction evidence="1">
        <text>S-ubiquitinyl-[E2 ubiquitin-conjugating enzyme]-L-cysteine + [acceptor protein]-L-lysine = [E2 ubiquitin-conjugating enzyme]-L-cysteine + N(6)-ubiquitinyl-[acceptor protein]-L-lysine.</text>
        <dbReference type="EC" id="2.3.2.27"/>
    </reaction>
</comment>
<dbReference type="STRING" id="103827.A0A3P7KLX3"/>
<dbReference type="EMBL" id="UYYF01004330">
    <property type="protein sequence ID" value="VDN02490.1"/>
    <property type="molecule type" value="Genomic_DNA"/>
</dbReference>
<dbReference type="Gene3D" id="3.30.40.10">
    <property type="entry name" value="Zinc/RING finger domain, C3HC4 (zinc finger)"/>
    <property type="match status" value="1"/>
</dbReference>
<name>A0A3P7KLX3_THECL</name>
<evidence type="ECO:0000313" key="10">
    <source>
        <dbReference type="Proteomes" id="UP000276776"/>
    </source>
</evidence>
<dbReference type="Pfam" id="PF21206">
    <property type="entry name" value="Roquin_1_2-like_ROQ"/>
    <property type="match status" value="1"/>
</dbReference>
<dbReference type="GO" id="GO:0035613">
    <property type="term" value="F:RNA stem-loop binding"/>
    <property type="evidence" value="ECO:0007669"/>
    <property type="project" value="TreeGrafter"/>
</dbReference>
<dbReference type="GO" id="GO:0000288">
    <property type="term" value="P:nuclear-transcribed mRNA catabolic process, deadenylation-dependent decay"/>
    <property type="evidence" value="ECO:0007669"/>
    <property type="project" value="TreeGrafter"/>
</dbReference>
<dbReference type="InterPro" id="IPR048575">
    <property type="entry name" value="Roquin_1_2-like_ROQ"/>
</dbReference>
<gene>
    <name evidence="9" type="ORF">TCLT_LOCUS5267</name>
</gene>
<dbReference type="Gene3D" id="1.20.120.1790">
    <property type="match status" value="1"/>
</dbReference>
<evidence type="ECO:0000259" key="8">
    <source>
        <dbReference type="Pfam" id="PF21206"/>
    </source>
</evidence>
<organism evidence="9 10">
    <name type="scientific">Thelazia callipaeda</name>
    <name type="common">Oriental eyeworm</name>
    <name type="synonym">Parasitic nematode</name>
    <dbReference type="NCBI Taxonomy" id="103827"/>
    <lineage>
        <taxon>Eukaryota</taxon>
        <taxon>Metazoa</taxon>
        <taxon>Ecdysozoa</taxon>
        <taxon>Nematoda</taxon>
        <taxon>Chromadorea</taxon>
        <taxon>Rhabditida</taxon>
        <taxon>Spirurina</taxon>
        <taxon>Spiruromorpha</taxon>
        <taxon>Thelazioidea</taxon>
        <taxon>Thelaziidae</taxon>
        <taxon>Thelazia</taxon>
    </lineage>
</organism>
<evidence type="ECO:0000256" key="4">
    <source>
        <dbReference type="ARBA" id="ARBA00022723"/>
    </source>
</evidence>
<proteinExistence type="predicted"/>
<evidence type="ECO:0000256" key="2">
    <source>
        <dbReference type="ARBA" id="ARBA00012483"/>
    </source>
</evidence>
<dbReference type="GO" id="GO:0003729">
    <property type="term" value="F:mRNA binding"/>
    <property type="evidence" value="ECO:0007669"/>
    <property type="project" value="TreeGrafter"/>
</dbReference>
<keyword evidence="6" id="KW-0862">Zinc</keyword>
<dbReference type="AlphaFoldDB" id="A0A3P7KLX3"/>
<keyword evidence="5" id="KW-0863">Zinc-finger</keyword>
<dbReference type="PANTHER" id="PTHR13139">
    <property type="entry name" value="RING FINGER AND CCCH-TYPE ZINC FINGER DOMAIN-CONTAINING PROTEIN"/>
    <property type="match status" value="1"/>
</dbReference>
<evidence type="ECO:0000313" key="9">
    <source>
        <dbReference type="EMBL" id="VDN02490.1"/>
    </source>
</evidence>
<evidence type="ECO:0000256" key="3">
    <source>
        <dbReference type="ARBA" id="ARBA00022679"/>
    </source>
</evidence>
<evidence type="ECO:0000256" key="6">
    <source>
        <dbReference type="ARBA" id="ARBA00022833"/>
    </source>
</evidence>
<dbReference type="GO" id="GO:0061630">
    <property type="term" value="F:ubiquitin protein ligase activity"/>
    <property type="evidence" value="ECO:0007669"/>
    <property type="project" value="UniProtKB-EC"/>
</dbReference>
<dbReference type="Proteomes" id="UP000276776">
    <property type="component" value="Unassembled WGS sequence"/>
</dbReference>
<feature type="domain" description="Roquin II" evidence="7">
    <location>
        <begin position="248"/>
        <end position="301"/>
    </location>
</feature>
<keyword evidence="3" id="KW-0808">Transferase</keyword>
<dbReference type="Pfam" id="PF18386">
    <property type="entry name" value="ROQ_II"/>
    <property type="match status" value="1"/>
</dbReference>
<dbReference type="InterPro" id="IPR017907">
    <property type="entry name" value="Znf_RING_CS"/>
</dbReference>
<dbReference type="PANTHER" id="PTHR13139:SF54">
    <property type="entry name" value="RING-TYPE E3 UBIQUITIN TRANSFERASE"/>
    <property type="match status" value="1"/>
</dbReference>
<dbReference type="PROSITE" id="PS00518">
    <property type="entry name" value="ZF_RING_1"/>
    <property type="match status" value="1"/>
</dbReference>
<dbReference type="InterPro" id="IPR052249">
    <property type="entry name" value="Roquin_domain"/>
</dbReference>
<dbReference type="GO" id="GO:0003725">
    <property type="term" value="F:double-stranded RNA binding"/>
    <property type="evidence" value="ECO:0007669"/>
    <property type="project" value="TreeGrafter"/>
</dbReference>